<dbReference type="AlphaFoldDB" id="X0RUS0"/>
<name>X0RUS0_9ZZZZ</name>
<feature type="compositionally biased region" description="Basic and acidic residues" evidence="1">
    <location>
        <begin position="1"/>
        <end position="45"/>
    </location>
</feature>
<dbReference type="EMBL" id="BARS01008831">
    <property type="protein sequence ID" value="GAF67477.1"/>
    <property type="molecule type" value="Genomic_DNA"/>
</dbReference>
<evidence type="ECO:0000256" key="1">
    <source>
        <dbReference type="SAM" id="MobiDB-lite"/>
    </source>
</evidence>
<evidence type="ECO:0000313" key="2">
    <source>
        <dbReference type="EMBL" id="GAF67477.1"/>
    </source>
</evidence>
<gene>
    <name evidence="2" type="ORF">S01H1_16753</name>
</gene>
<protein>
    <submittedName>
        <fullName evidence="2">Uncharacterized protein</fullName>
    </submittedName>
</protein>
<feature type="region of interest" description="Disordered" evidence="1">
    <location>
        <begin position="1"/>
        <end position="63"/>
    </location>
</feature>
<accession>X0RUS0</accession>
<reference evidence="2" key="1">
    <citation type="journal article" date="2014" name="Front. Microbiol.">
        <title>High frequency of phylogenetically diverse reductive dehalogenase-homologous genes in deep subseafloor sedimentary metagenomes.</title>
        <authorList>
            <person name="Kawai M."/>
            <person name="Futagami T."/>
            <person name="Toyoda A."/>
            <person name="Takaki Y."/>
            <person name="Nishi S."/>
            <person name="Hori S."/>
            <person name="Arai W."/>
            <person name="Tsubouchi T."/>
            <person name="Morono Y."/>
            <person name="Uchiyama I."/>
            <person name="Ito T."/>
            <person name="Fujiyama A."/>
            <person name="Inagaki F."/>
            <person name="Takami H."/>
        </authorList>
    </citation>
    <scope>NUCLEOTIDE SEQUENCE</scope>
    <source>
        <strain evidence="2">Expedition CK06-06</strain>
    </source>
</reference>
<feature type="non-terminal residue" evidence="2">
    <location>
        <position position="1"/>
    </location>
</feature>
<proteinExistence type="predicted"/>
<comment type="caution">
    <text evidence="2">The sequence shown here is derived from an EMBL/GenBank/DDBJ whole genome shotgun (WGS) entry which is preliminary data.</text>
</comment>
<feature type="compositionally biased region" description="Low complexity" evidence="1">
    <location>
        <begin position="46"/>
        <end position="63"/>
    </location>
</feature>
<sequence length="296" mass="34539">YSRDSGSHSRRHSYDDSRDSGSHSRRHSYDSRRHSYDTSECDKPYTSDYSSYSHKSHSYDTSDYSKPYSYDTSDCYSDHKYVRRGVYVTNEQNQDQTLFTQIEQPIIDIVKTDKIYLLLKNGNIAANTGMNTTMYMTNKKMLRMVRFGNEIVGMDKKGKLFSASKSNGNIWNWEHLKNYPDDVEFIDSTNTGTNLEVLTCRGKAFVYTYSSTWKEGKYVSSRKTHDYRYYGKDLARYIDIDQRKYVGKTNNGQKVKGIKAAGFYSSNTLVPVLEEDSFTHNRIIDSKSYFLFEQNY</sequence>
<organism evidence="2">
    <name type="scientific">marine sediment metagenome</name>
    <dbReference type="NCBI Taxonomy" id="412755"/>
    <lineage>
        <taxon>unclassified sequences</taxon>
        <taxon>metagenomes</taxon>
        <taxon>ecological metagenomes</taxon>
    </lineage>
</organism>